<keyword evidence="3" id="KW-1185">Reference proteome</keyword>
<protein>
    <submittedName>
        <fullName evidence="2">Uncharacterized protein</fullName>
    </submittedName>
</protein>
<feature type="transmembrane region" description="Helical" evidence="1">
    <location>
        <begin position="196"/>
        <end position="216"/>
    </location>
</feature>
<dbReference type="Proteomes" id="UP001146120">
    <property type="component" value="Unassembled WGS sequence"/>
</dbReference>
<comment type="caution">
    <text evidence="2">The sequence shown here is derived from an EMBL/GenBank/DDBJ whole genome shotgun (WGS) entry which is preliminary data.</text>
</comment>
<evidence type="ECO:0000313" key="3">
    <source>
        <dbReference type="Proteomes" id="UP001146120"/>
    </source>
</evidence>
<reference evidence="2" key="2">
    <citation type="journal article" date="2023" name="Microbiol Resour">
        <title>Decontamination and Annotation of the Draft Genome Sequence of the Oomycete Lagenidium giganteum ARSEF 373.</title>
        <authorList>
            <person name="Morgan W.R."/>
            <person name="Tartar A."/>
        </authorList>
    </citation>
    <scope>NUCLEOTIDE SEQUENCE</scope>
    <source>
        <strain evidence="2">ARSEF 373</strain>
    </source>
</reference>
<feature type="transmembrane region" description="Helical" evidence="1">
    <location>
        <begin position="228"/>
        <end position="245"/>
    </location>
</feature>
<evidence type="ECO:0000313" key="2">
    <source>
        <dbReference type="EMBL" id="DAZ95733.1"/>
    </source>
</evidence>
<accession>A0AAV2YPP9</accession>
<keyword evidence="1" id="KW-0812">Transmembrane</keyword>
<feature type="transmembrane region" description="Helical" evidence="1">
    <location>
        <begin position="331"/>
        <end position="351"/>
    </location>
</feature>
<evidence type="ECO:0000256" key="1">
    <source>
        <dbReference type="SAM" id="Phobius"/>
    </source>
</evidence>
<gene>
    <name evidence="2" type="ORF">N0F65_006330</name>
</gene>
<sequence>MKQLMSVQLRFPDLDVDLTLLSSAEDKQVCRGGLAYIARRKADVSSVIRVRNCTDNQLLDSCDTVYIKDHRYQAAIFTTNAFRIVSVLRTIGQSYFCLRVVMLFASCYVTRVAEDRYKGASPWRRLRAAARLFARIPSQCVLCGSTVPICCYAVAHFIDGSMTYEMVAQAFTTSMGDYTFNATKFAFLAANQMRNVWFLAITMQILHWIIIGRRQWSASKGILGVPDFFLGVLSCLSMISQLRLLSLRDSRILRYYQVNARFDSRVDRFALSNSPDGNMLLEGAMLDAKFFMCLLVTLSVVFGVAHVYEWYQQRETHSTLLLPRMAVPYTAGTWWSTLAFSVSWGGTIYPVPKAYKLVLIALRRPSRFLFNRDDRMPSVSPQVSDMHTRWPRQAAARVKFFQQEMEHIHMRSPDIDSLTALINLVACSDPWIFFRLRLWRGHTVHYMKDTLSGKIFAVPAAAISCRLNSNIPWEDMVHVRSCNTLKMSWSDTIHVG</sequence>
<name>A0AAV2YPP9_9STRA</name>
<feature type="transmembrane region" description="Helical" evidence="1">
    <location>
        <begin position="290"/>
        <end position="311"/>
    </location>
</feature>
<dbReference type="EMBL" id="DAKRPA010000192">
    <property type="protein sequence ID" value="DAZ95733.1"/>
    <property type="molecule type" value="Genomic_DNA"/>
</dbReference>
<dbReference type="AlphaFoldDB" id="A0AAV2YPP9"/>
<proteinExistence type="predicted"/>
<keyword evidence="1" id="KW-0472">Membrane</keyword>
<organism evidence="2 3">
    <name type="scientific">Lagenidium giganteum</name>
    <dbReference type="NCBI Taxonomy" id="4803"/>
    <lineage>
        <taxon>Eukaryota</taxon>
        <taxon>Sar</taxon>
        <taxon>Stramenopiles</taxon>
        <taxon>Oomycota</taxon>
        <taxon>Peronosporomycetes</taxon>
        <taxon>Pythiales</taxon>
        <taxon>Pythiaceae</taxon>
    </lineage>
</organism>
<keyword evidence="1" id="KW-1133">Transmembrane helix</keyword>
<reference evidence="2" key="1">
    <citation type="submission" date="2022-11" db="EMBL/GenBank/DDBJ databases">
        <authorList>
            <person name="Morgan W.R."/>
            <person name="Tartar A."/>
        </authorList>
    </citation>
    <scope>NUCLEOTIDE SEQUENCE</scope>
    <source>
        <strain evidence="2">ARSEF 373</strain>
    </source>
</reference>